<name>A0A1F6DAE3_9BACT</name>
<evidence type="ECO:0000256" key="5">
    <source>
        <dbReference type="ARBA" id="ARBA00022989"/>
    </source>
</evidence>
<evidence type="ECO:0000256" key="2">
    <source>
        <dbReference type="ARBA" id="ARBA00010792"/>
    </source>
</evidence>
<feature type="domain" description="VTT" evidence="8">
    <location>
        <begin position="34"/>
        <end position="159"/>
    </location>
</feature>
<dbReference type="AlphaFoldDB" id="A0A1F6DAE3"/>
<evidence type="ECO:0000313" key="10">
    <source>
        <dbReference type="Proteomes" id="UP000177958"/>
    </source>
</evidence>
<feature type="transmembrane region" description="Helical" evidence="7">
    <location>
        <begin position="139"/>
        <end position="159"/>
    </location>
</feature>
<keyword evidence="5 7" id="KW-1133">Transmembrane helix</keyword>
<evidence type="ECO:0000256" key="7">
    <source>
        <dbReference type="RuleBase" id="RU367016"/>
    </source>
</evidence>
<evidence type="ECO:0000256" key="6">
    <source>
        <dbReference type="ARBA" id="ARBA00023136"/>
    </source>
</evidence>
<protein>
    <recommendedName>
        <fullName evidence="8">VTT domain-containing protein</fullName>
    </recommendedName>
</protein>
<evidence type="ECO:0000256" key="3">
    <source>
        <dbReference type="ARBA" id="ARBA00022475"/>
    </source>
</evidence>
<dbReference type="GO" id="GO:0005886">
    <property type="term" value="C:plasma membrane"/>
    <property type="evidence" value="ECO:0007669"/>
    <property type="project" value="UniProtKB-SubCell"/>
</dbReference>
<comment type="caution">
    <text evidence="9">The sequence shown here is derived from an EMBL/GenBank/DDBJ whole genome shotgun (WGS) entry which is preliminary data.</text>
</comment>
<feature type="transmembrane region" description="Helical" evidence="7">
    <location>
        <begin position="171"/>
        <end position="192"/>
    </location>
</feature>
<dbReference type="InterPro" id="IPR032816">
    <property type="entry name" value="VTT_dom"/>
</dbReference>
<evidence type="ECO:0000256" key="1">
    <source>
        <dbReference type="ARBA" id="ARBA00004651"/>
    </source>
</evidence>
<keyword evidence="3 7" id="KW-1003">Cell membrane</keyword>
<accession>A0A1F6DAE3</accession>
<proteinExistence type="inferred from homology"/>
<dbReference type="PANTHER" id="PTHR30353">
    <property type="entry name" value="INNER MEMBRANE PROTEIN DEDA-RELATED"/>
    <property type="match status" value="1"/>
</dbReference>
<comment type="subcellular location">
    <subcellularLocation>
        <location evidence="1 7">Cell membrane</location>
        <topology evidence="1 7">Multi-pass membrane protein</topology>
    </subcellularLocation>
</comment>
<keyword evidence="6 7" id="KW-0472">Membrane</keyword>
<reference evidence="9 10" key="1">
    <citation type="journal article" date="2016" name="Nat. Commun.">
        <title>Thousands of microbial genomes shed light on interconnected biogeochemical processes in an aquifer system.</title>
        <authorList>
            <person name="Anantharaman K."/>
            <person name="Brown C.T."/>
            <person name="Hug L.A."/>
            <person name="Sharon I."/>
            <person name="Castelle C.J."/>
            <person name="Probst A.J."/>
            <person name="Thomas B.C."/>
            <person name="Singh A."/>
            <person name="Wilkins M.J."/>
            <person name="Karaoz U."/>
            <person name="Brodie E.L."/>
            <person name="Williams K.H."/>
            <person name="Hubbard S.S."/>
            <person name="Banfield J.F."/>
        </authorList>
    </citation>
    <scope>NUCLEOTIDE SEQUENCE [LARGE SCALE GENOMIC DNA]</scope>
</reference>
<dbReference type="Proteomes" id="UP000177958">
    <property type="component" value="Unassembled WGS sequence"/>
</dbReference>
<dbReference type="Pfam" id="PF09335">
    <property type="entry name" value="VTT_dom"/>
    <property type="match status" value="1"/>
</dbReference>
<feature type="transmembrane region" description="Helical" evidence="7">
    <location>
        <begin position="113"/>
        <end position="133"/>
    </location>
</feature>
<evidence type="ECO:0000313" key="9">
    <source>
        <dbReference type="EMBL" id="OGG58366.1"/>
    </source>
</evidence>
<evidence type="ECO:0000259" key="8">
    <source>
        <dbReference type="Pfam" id="PF09335"/>
    </source>
</evidence>
<keyword evidence="4 7" id="KW-0812">Transmembrane</keyword>
<dbReference type="EMBL" id="MFKX01000004">
    <property type="protein sequence ID" value="OGG58366.1"/>
    <property type="molecule type" value="Genomic_DNA"/>
</dbReference>
<dbReference type="InterPro" id="IPR032818">
    <property type="entry name" value="DedA-like"/>
</dbReference>
<dbReference type="PANTHER" id="PTHR30353:SF0">
    <property type="entry name" value="TRANSMEMBRANE PROTEIN"/>
    <property type="match status" value="1"/>
</dbReference>
<organism evidence="9 10">
    <name type="scientific">Candidatus Kaiserbacteria bacterium RIFCSPHIGHO2_01_FULL_55_17</name>
    <dbReference type="NCBI Taxonomy" id="1798484"/>
    <lineage>
        <taxon>Bacteria</taxon>
        <taxon>Candidatus Kaiseribacteriota</taxon>
    </lineage>
</organism>
<gene>
    <name evidence="9" type="ORF">A2853_00400</name>
</gene>
<feature type="transmembrane region" description="Helical" evidence="7">
    <location>
        <begin position="54"/>
        <end position="76"/>
    </location>
</feature>
<comment type="similarity">
    <text evidence="2 7">Belongs to the DedA family.</text>
</comment>
<evidence type="ECO:0000256" key="4">
    <source>
        <dbReference type="ARBA" id="ARBA00022692"/>
    </source>
</evidence>
<sequence length="203" mass="22146">MLGIDLLSLVQLIGYPGIFGMIFAESGLLFGVFFPGASLLFASGVLAAADVFNIWILVPGVVIAAVLGDSVGYWFGTKVGPALFSRPDSRFFRKEYLDKTKIFFEKYGTRTILVARFIPIVRTFAPILAGVGAMRYSTFLSYNILGAILWGGGITLLGYSLGRSVPDAEKFILPLVLVIVGITLIPLAIHWWQNKRTSSPPRP</sequence>
<feature type="transmembrane region" description="Helical" evidence="7">
    <location>
        <begin position="12"/>
        <end position="34"/>
    </location>
</feature>